<dbReference type="GO" id="GO:0005525">
    <property type="term" value="F:GTP binding"/>
    <property type="evidence" value="ECO:0007669"/>
    <property type="project" value="UniProtKB-KW"/>
</dbReference>
<feature type="active site" description="GMP-histidine intermediate" evidence="9">
    <location>
        <position position="285"/>
    </location>
</feature>
<feature type="binding site" evidence="10">
    <location>
        <begin position="142"/>
        <end position="146"/>
    </location>
    <ligand>
        <name>GMP</name>
        <dbReference type="ChEBI" id="CHEBI:58115"/>
    </ligand>
</feature>
<comment type="catalytic activity">
    <reaction evidence="8">
        <text>a 3'-end 3'-phospho-ribonucleotide-RNA + a 5'-end dephospho-ribonucleoside-RNA + GTP = a ribonucleotidyl-ribonucleotide-RNA + GMP + diphosphate</text>
        <dbReference type="Rhea" id="RHEA:68076"/>
        <dbReference type="Rhea" id="RHEA-COMP:10463"/>
        <dbReference type="Rhea" id="RHEA-COMP:13936"/>
        <dbReference type="Rhea" id="RHEA-COMP:17355"/>
        <dbReference type="ChEBI" id="CHEBI:33019"/>
        <dbReference type="ChEBI" id="CHEBI:37565"/>
        <dbReference type="ChEBI" id="CHEBI:58115"/>
        <dbReference type="ChEBI" id="CHEBI:83062"/>
        <dbReference type="ChEBI" id="CHEBI:138284"/>
        <dbReference type="ChEBI" id="CHEBI:173118"/>
        <dbReference type="EC" id="6.5.1.8"/>
    </reaction>
</comment>
<dbReference type="GO" id="GO:0006281">
    <property type="term" value="P:DNA repair"/>
    <property type="evidence" value="ECO:0007669"/>
    <property type="project" value="TreeGrafter"/>
</dbReference>
<comment type="caution">
    <text evidence="13">The sequence shown here is derived from an EMBL/GenBank/DDBJ whole genome shotgun (WGS) entry which is preliminary data.</text>
</comment>
<organism evidence="13 14">
    <name type="scientific">Halodesulfovibrio aestuarii</name>
    <dbReference type="NCBI Taxonomy" id="126333"/>
    <lineage>
        <taxon>Bacteria</taxon>
        <taxon>Pseudomonadati</taxon>
        <taxon>Thermodesulfobacteriota</taxon>
        <taxon>Desulfovibrionia</taxon>
        <taxon>Desulfovibrionales</taxon>
        <taxon>Desulfovibrionaceae</taxon>
        <taxon>Halodesulfovibrio</taxon>
    </lineage>
</organism>
<reference evidence="13 14" key="1">
    <citation type="submission" date="2016-11" db="EMBL/GenBank/DDBJ databases">
        <authorList>
            <person name="Varghese N."/>
            <person name="Submissions S."/>
        </authorList>
    </citation>
    <scope>NUCLEOTIDE SEQUENCE [LARGE SCALE GENOMIC DNA]</scope>
    <source>
        <strain evidence="13 14">DSM 17919</strain>
    </source>
</reference>
<dbReference type="Pfam" id="PF01139">
    <property type="entry name" value="RtcB"/>
    <property type="match status" value="2"/>
</dbReference>
<protein>
    <recommendedName>
        <fullName evidence="1">3'-phosphate/5'-hydroxy nucleic acid ligase</fullName>
        <ecNumber evidence="1">6.5.1.8</ecNumber>
    </recommendedName>
</protein>
<evidence type="ECO:0000256" key="3">
    <source>
        <dbReference type="ARBA" id="ARBA00022723"/>
    </source>
</evidence>
<evidence type="ECO:0000313" key="14">
    <source>
        <dbReference type="Proteomes" id="UP000184001"/>
    </source>
</evidence>
<comment type="cofactor">
    <cofactor evidence="11">
        <name>Mn(2+)</name>
        <dbReference type="ChEBI" id="CHEBI:29035"/>
    </cofactor>
    <text evidence="11">Binds 2 manganese ions per subunit.</text>
</comment>
<feature type="binding site" evidence="10">
    <location>
        <begin position="233"/>
        <end position="234"/>
    </location>
    <ligand>
        <name>GMP</name>
        <dbReference type="ChEBI" id="CHEBI:58115"/>
    </ligand>
</feature>
<dbReference type="Proteomes" id="UP001568358">
    <property type="component" value="Unassembled WGS sequence"/>
</dbReference>
<feature type="binding site" evidence="11">
    <location>
        <position position="160"/>
    </location>
    <ligand>
        <name>Mn(2+)</name>
        <dbReference type="ChEBI" id="CHEBI:29035"/>
        <label>2</label>
    </ligand>
</feature>
<evidence type="ECO:0000313" key="12">
    <source>
        <dbReference type="EMBL" id="MEZ6852805.1"/>
    </source>
</evidence>
<feature type="binding site" evidence="10">
    <location>
        <begin position="261"/>
        <end position="264"/>
    </location>
    <ligand>
        <name>GMP</name>
        <dbReference type="ChEBI" id="CHEBI:58115"/>
    </ligand>
</feature>
<feature type="binding site" evidence="11">
    <location>
        <position position="143"/>
    </location>
    <ligand>
        <name>Mn(2+)</name>
        <dbReference type="ChEBI" id="CHEBI:29035"/>
        <label>1</label>
    </ligand>
</feature>
<feature type="binding site" evidence="10">
    <location>
        <position position="358"/>
    </location>
    <ligand>
        <name>GMP</name>
        <dbReference type="ChEBI" id="CHEBI:58115"/>
    </ligand>
</feature>
<accession>A0A8G2FAB6</accession>
<dbReference type="EMBL" id="JBFSOO010000003">
    <property type="protein sequence ID" value="MEZ6852805.1"/>
    <property type="molecule type" value="Genomic_DNA"/>
</dbReference>
<dbReference type="GO" id="GO:0030145">
    <property type="term" value="F:manganese ion binding"/>
    <property type="evidence" value="ECO:0007669"/>
    <property type="project" value="TreeGrafter"/>
</dbReference>
<dbReference type="SUPFAM" id="SSF103365">
    <property type="entry name" value="Hypothetical protein PH1602"/>
    <property type="match status" value="1"/>
</dbReference>
<dbReference type="EMBL" id="FQZR01000002">
    <property type="protein sequence ID" value="SHI81558.1"/>
    <property type="molecule type" value="Genomic_DNA"/>
</dbReference>
<dbReference type="GO" id="GO:0170057">
    <property type="term" value="F:RNA ligase (GTP) activity"/>
    <property type="evidence" value="ECO:0007669"/>
    <property type="project" value="UniProtKB-EC"/>
</dbReference>
<dbReference type="PANTHER" id="PTHR43749:SF2">
    <property type="entry name" value="RNA-SPLICING LIGASE RTCB"/>
    <property type="match status" value="1"/>
</dbReference>
<evidence type="ECO:0000313" key="13">
    <source>
        <dbReference type="EMBL" id="SHI81558.1"/>
    </source>
</evidence>
<evidence type="ECO:0000256" key="2">
    <source>
        <dbReference type="ARBA" id="ARBA00022598"/>
    </source>
</evidence>
<evidence type="ECO:0000256" key="6">
    <source>
        <dbReference type="ARBA" id="ARBA00023134"/>
    </source>
</evidence>
<dbReference type="InterPro" id="IPR001233">
    <property type="entry name" value="RtcB"/>
</dbReference>
<sequence>MDPRLRLTLPIEEIDPAALEQIEAALKLPCLKLLAIMPDVHSGYDLPIGGVALLDDHVWPGAVGYDIGCGMCHVKTGMKRSELPDLQELFQSLSNAVPVGFHGLKTPATDVKPFVSASRFAALTDSVMCHAVKQLGTLGSGNHFIEIGVNKEDIVGVTVHSGSRRSGWLVGDFYMRLTKGPVPLSSKLGKAYLKDMKWCLQFALDNRLKMLQACLAALGLPPALQEDIINETHNHAIITSKGVLHRKGATPAQKGQLGIIPANMRDGVWITRGLGNEEFLCSASHGAGRKLSRTAAKELISSSDVKEQMKGIVYPSLNGGALLDEAPDAYKKIDEVIARQDGILVDVIDHFAPVLVMKG</sequence>
<keyword evidence="3 11" id="KW-0479">Metal-binding</keyword>
<name>A0A8G2FAB6_9BACT</name>
<evidence type="ECO:0000256" key="4">
    <source>
        <dbReference type="ARBA" id="ARBA00022741"/>
    </source>
</evidence>
<feature type="binding site" evidence="11">
    <location>
        <position position="233"/>
    </location>
    <ligand>
        <name>Mn(2+)</name>
        <dbReference type="ChEBI" id="CHEBI:29035"/>
        <label>2</label>
    </ligand>
</feature>
<keyword evidence="5" id="KW-0692">RNA repair</keyword>
<keyword evidence="6 10" id="KW-0342">GTP-binding</keyword>
<keyword evidence="15" id="KW-1185">Reference proteome</keyword>
<reference evidence="12 15" key="2">
    <citation type="submission" date="2024-07" db="EMBL/GenBank/DDBJ databases">
        <title>Active virus-host system and metabolic interactions in a Lokiarchaeon culture.</title>
        <authorList>
            <person name="Ponce Toledo R.I."/>
            <person name="Rodrigues Oliveira T."/>
            <person name="Schleper C."/>
        </authorList>
    </citation>
    <scope>NUCLEOTIDE SEQUENCE [LARGE SCALE GENOMIC DNA]</scope>
    <source>
        <strain evidence="12 15">B35</strain>
    </source>
</reference>
<dbReference type="RefSeq" id="WP_020002203.1">
    <property type="nucleotide sequence ID" value="NZ_CP192217.1"/>
</dbReference>
<evidence type="ECO:0000256" key="7">
    <source>
        <dbReference type="ARBA" id="ARBA00023211"/>
    </source>
</evidence>
<dbReference type="Gene3D" id="3.90.1860.10">
    <property type="entry name" value="tRNA-splicing ligase RtcB"/>
    <property type="match status" value="1"/>
</dbReference>
<dbReference type="EC" id="6.5.1.8" evidence="1"/>
<dbReference type="GO" id="GO:0042245">
    <property type="term" value="P:RNA repair"/>
    <property type="evidence" value="ECO:0007669"/>
    <property type="project" value="UniProtKB-KW"/>
</dbReference>
<dbReference type="InterPro" id="IPR036025">
    <property type="entry name" value="RtcB-like_sf"/>
</dbReference>
<evidence type="ECO:0000256" key="1">
    <source>
        <dbReference type="ARBA" id="ARBA00012726"/>
    </source>
</evidence>
<keyword evidence="7 11" id="KW-0464">Manganese</keyword>
<feature type="binding site" evidence="10">
    <location>
        <begin position="285"/>
        <end position="288"/>
    </location>
    <ligand>
        <name>GMP</name>
        <dbReference type="ChEBI" id="CHEBI:58115"/>
    </ligand>
</feature>
<evidence type="ECO:0000256" key="11">
    <source>
        <dbReference type="PIRSR" id="PIRSR601233-3"/>
    </source>
</evidence>
<dbReference type="InterPro" id="IPR052915">
    <property type="entry name" value="RtcB-like"/>
</dbReference>
<evidence type="ECO:0000256" key="5">
    <source>
        <dbReference type="ARBA" id="ARBA00022800"/>
    </source>
</evidence>
<dbReference type="PANTHER" id="PTHR43749">
    <property type="entry name" value="RNA-SPLICING LIGASE RTCB"/>
    <property type="match status" value="1"/>
</dbReference>
<evidence type="ECO:0000256" key="10">
    <source>
        <dbReference type="PIRSR" id="PIRSR601233-2"/>
    </source>
</evidence>
<dbReference type="GO" id="GO:0006396">
    <property type="term" value="P:RNA processing"/>
    <property type="evidence" value="ECO:0007669"/>
    <property type="project" value="InterPro"/>
</dbReference>
<evidence type="ECO:0000256" key="8">
    <source>
        <dbReference type="ARBA" id="ARBA00047746"/>
    </source>
</evidence>
<feature type="binding site" evidence="11">
    <location>
        <position position="66"/>
    </location>
    <ligand>
        <name>Mn(2+)</name>
        <dbReference type="ChEBI" id="CHEBI:29035"/>
        <label>1</label>
    </ligand>
</feature>
<gene>
    <name evidence="12" type="ORF">AB2Z07_04540</name>
    <name evidence="13" type="ORF">SAMN05660830_01088</name>
</gene>
<dbReference type="Proteomes" id="UP000184001">
    <property type="component" value="Unassembled WGS sequence"/>
</dbReference>
<keyword evidence="4 10" id="KW-0547">Nucleotide-binding</keyword>
<dbReference type="GO" id="GO:0003909">
    <property type="term" value="F:DNA ligase activity"/>
    <property type="evidence" value="ECO:0007669"/>
    <property type="project" value="TreeGrafter"/>
</dbReference>
<dbReference type="AlphaFoldDB" id="A0A8G2FAB6"/>
<proteinExistence type="predicted"/>
<evidence type="ECO:0000313" key="15">
    <source>
        <dbReference type="Proteomes" id="UP001568358"/>
    </source>
</evidence>
<keyword evidence="2 13" id="KW-0436">Ligase</keyword>
<evidence type="ECO:0000256" key="9">
    <source>
        <dbReference type="PIRSR" id="PIRSR601233-1"/>
    </source>
</evidence>